<sequence>KPCDKDGNILPEQTPPEGEPLDADDWSPFTSRVQFEVCELLYLKNEMSQALVDKLMELWSASFFQAGSEASAPFANHVEMHNLIDSIKHGDAPWYSFKIKYSGDIPEHGAPKWMTDTYEVCARDTNLVVANLLKNTDFDGEFDYVPYKEFDAAGNQRYCDYFSGGLVQKHADIIAQKVQGAKGAMYVPIILGSDKTTVSVATGQNDYHPVYLSIGNVTNAVRRAHRNAVTVVAFLAVPKSEKESDDSESFRRFRRQLSHISFAKILEPLKAGMTVPEVRLCPDKHYRRCIYGIGALIVDYPDQVSHTCIVQGWCPKCTSKNDNLDEPNVPRTYELAERLILALDPQELWDDFGMVSNLAPFTNDFPRADVYELISPDILHQIIKGTFKDHLVHWIKKYLDKVYGKVRAKKYMMIIDRRLAAVPPFSCLRRFAEGRGFKQWTGDDSKALMKVYLPAIRGIVPSNMVRAIRAFLDFCYLVRRAVITDTDIAQIQDAIERFHLYREVFRTTRVRPSGFSLPRQHSMVHYPRHIQLFAAPNGLCTSITESKHIKAVKKPWRRSNKFNAIKQMLLTNQRLDKLAAARVDFKARGMLQSSCIEQAYDEFIRNKRAEARRAVDPNVEADNEAAEGVVEGPQVFNEVKLASKPQRKYPKTLEELANHPNIQIPLLPLLVGRFLYRELNEDAPFEIEDDTILPRMLGRVFVFHSATSLFHSPSDLSGVGGMRKEIIRATPSWRKGPPRYDCVFITTDDTQAGFRGLHVARVKLFFAFVHREIRYDCALVHWYVLAEEEPDELTGMWMVKPDLYDDRRTPRISVIHVDAILRAAHLIPVYGNSIIDKNHKFETTLDTFSLFFVNKYADHHSNEIAF</sequence>
<evidence type="ECO:0000313" key="2">
    <source>
        <dbReference type="EMBL" id="KLO09541.1"/>
    </source>
</evidence>
<dbReference type="Proteomes" id="UP000053477">
    <property type="component" value="Unassembled WGS sequence"/>
</dbReference>
<dbReference type="Pfam" id="PF18759">
    <property type="entry name" value="Plavaka"/>
    <property type="match status" value="1"/>
</dbReference>
<dbReference type="STRING" id="27342.A0A0H2RXQ9"/>
<dbReference type="InParanoid" id="A0A0H2RXQ9"/>
<name>A0A0H2RXQ9_9AGAM</name>
<reference evidence="2 3" key="1">
    <citation type="submission" date="2015-04" db="EMBL/GenBank/DDBJ databases">
        <title>Complete genome sequence of Schizopora paradoxa KUC8140, a cosmopolitan wood degrader in East Asia.</title>
        <authorList>
            <consortium name="DOE Joint Genome Institute"/>
            <person name="Min B."/>
            <person name="Park H."/>
            <person name="Jang Y."/>
            <person name="Kim J.-J."/>
            <person name="Kim K.H."/>
            <person name="Pangilinan J."/>
            <person name="Lipzen A."/>
            <person name="Riley R."/>
            <person name="Grigoriev I.V."/>
            <person name="Spatafora J.W."/>
            <person name="Choi I.-G."/>
        </authorList>
    </citation>
    <scope>NUCLEOTIDE SEQUENCE [LARGE SCALE GENOMIC DNA]</scope>
    <source>
        <strain evidence="2 3">KUC8140</strain>
    </source>
</reference>
<evidence type="ECO:0000256" key="1">
    <source>
        <dbReference type="SAM" id="MobiDB-lite"/>
    </source>
</evidence>
<dbReference type="EMBL" id="KQ086052">
    <property type="protein sequence ID" value="KLO09541.1"/>
    <property type="molecule type" value="Genomic_DNA"/>
</dbReference>
<proteinExistence type="predicted"/>
<protein>
    <submittedName>
        <fullName evidence="2">Uncharacterized protein</fullName>
    </submittedName>
</protein>
<evidence type="ECO:0000313" key="3">
    <source>
        <dbReference type="Proteomes" id="UP000053477"/>
    </source>
</evidence>
<organism evidence="2 3">
    <name type="scientific">Schizopora paradoxa</name>
    <dbReference type="NCBI Taxonomy" id="27342"/>
    <lineage>
        <taxon>Eukaryota</taxon>
        <taxon>Fungi</taxon>
        <taxon>Dikarya</taxon>
        <taxon>Basidiomycota</taxon>
        <taxon>Agaricomycotina</taxon>
        <taxon>Agaricomycetes</taxon>
        <taxon>Hymenochaetales</taxon>
        <taxon>Schizoporaceae</taxon>
        <taxon>Schizopora</taxon>
    </lineage>
</organism>
<accession>A0A0H2RXQ9</accession>
<feature type="region of interest" description="Disordered" evidence="1">
    <location>
        <begin position="1"/>
        <end position="25"/>
    </location>
</feature>
<dbReference type="OrthoDB" id="3199698at2759"/>
<dbReference type="InterPro" id="IPR041078">
    <property type="entry name" value="Plavaka"/>
</dbReference>
<dbReference type="AlphaFoldDB" id="A0A0H2RXQ9"/>
<keyword evidence="3" id="KW-1185">Reference proteome</keyword>
<feature type="non-terminal residue" evidence="2">
    <location>
        <position position="1"/>
    </location>
</feature>
<gene>
    <name evidence="2" type="ORF">SCHPADRAFT_833873</name>
</gene>